<evidence type="ECO:0000256" key="16">
    <source>
        <dbReference type="ARBA" id="ARBA00023004"/>
    </source>
</evidence>
<sequence>MANKRVDAATNTETVGHEWDGIEELNTPLPRWWLWTFYLTILFSIGYVIAYPALPGLHKATEGMLGWSSRGQLDDELKSAAAERAKTVAALKDMPIEQLPQHPELMRAAVAGGAAAFKVNCVQCHGAGAAGSSGFPNLNDDDWLWGGDLQAIQQTLIHGVRQPGDDETRVSEMPAFGRDGLLTPAQIQDTTSFVLSLSGREKPSAASQRGRAVFEANCAICHGPEGKGSRQFGAPNLADAIWLYAGNRDAVSSQISNPRHGVMPAWGTRLDPVTIKMLAAYVHSLGGGEEFAPAPAGTETGAEAAAVE</sequence>
<evidence type="ECO:0000313" key="22">
    <source>
        <dbReference type="EMBL" id="MCJ2187077.1"/>
    </source>
</evidence>
<comment type="subcellular location">
    <subcellularLocation>
        <location evidence="1 19">Cell inner membrane</location>
    </subcellularLocation>
</comment>
<reference evidence="22 23" key="1">
    <citation type="submission" date="2022-04" db="EMBL/GenBank/DDBJ databases">
        <title>Identification of a novel bacterium isolated from mangrove sediments.</title>
        <authorList>
            <person name="Pan X."/>
        </authorList>
    </citation>
    <scope>NUCLEOTIDE SEQUENCE [LARGE SCALE GENOMIC DNA]</scope>
    <source>
        <strain evidence="22 23">B2638</strain>
    </source>
</reference>
<evidence type="ECO:0000256" key="12">
    <source>
        <dbReference type="ARBA" id="ARBA00022781"/>
    </source>
</evidence>
<keyword evidence="13 19" id="KW-0249">Electron transport</keyword>
<comment type="similarity">
    <text evidence="3 19">Belongs to the CcoP / FixP family.</text>
</comment>
<dbReference type="PIRSF" id="PIRSF000006">
    <property type="entry name" value="Cbb3-Cox_fixP"/>
    <property type="match status" value="1"/>
</dbReference>
<keyword evidence="9 20" id="KW-0812">Transmembrane</keyword>
<evidence type="ECO:0000256" key="10">
    <source>
        <dbReference type="ARBA" id="ARBA00022723"/>
    </source>
</evidence>
<feature type="domain" description="Cytochrome c" evidence="21">
    <location>
        <begin position="108"/>
        <end position="198"/>
    </location>
</feature>
<keyword evidence="4 19" id="KW-0813">Transport</keyword>
<keyword evidence="14 20" id="KW-1133">Transmembrane helix</keyword>
<comment type="cofactor">
    <cofactor evidence="19">
        <name>heme c</name>
        <dbReference type="ChEBI" id="CHEBI:61717"/>
    </cofactor>
    <text evidence="19">Binds 2 heme C groups per subunit.</text>
</comment>
<dbReference type="Pfam" id="PF14715">
    <property type="entry name" value="FixP_N"/>
    <property type="match status" value="1"/>
</dbReference>
<organism evidence="22 23">
    <name type="scientific">Novosphingobium beihaiensis</name>
    <dbReference type="NCBI Taxonomy" id="2930389"/>
    <lineage>
        <taxon>Bacteria</taxon>
        <taxon>Pseudomonadati</taxon>
        <taxon>Pseudomonadota</taxon>
        <taxon>Alphaproteobacteria</taxon>
        <taxon>Sphingomonadales</taxon>
        <taxon>Sphingomonadaceae</taxon>
        <taxon>Novosphingobium</taxon>
    </lineage>
</organism>
<keyword evidence="7 19" id="KW-0349">Heme</keyword>
<dbReference type="RefSeq" id="WP_243920302.1">
    <property type="nucleotide sequence ID" value="NZ_JALHLG010000011.1"/>
</dbReference>
<keyword evidence="8 19" id="KW-0679">Respiratory chain</keyword>
<evidence type="ECO:0000256" key="11">
    <source>
        <dbReference type="ARBA" id="ARBA00022737"/>
    </source>
</evidence>
<gene>
    <name evidence="22" type="primary">ccoP</name>
    <name evidence="22" type="ORF">MTR66_09655</name>
</gene>
<evidence type="ECO:0000313" key="23">
    <source>
        <dbReference type="Proteomes" id="UP001202281"/>
    </source>
</evidence>
<keyword evidence="16 19" id="KW-0408">Iron</keyword>
<dbReference type="SUPFAM" id="SSF46626">
    <property type="entry name" value="Cytochrome c"/>
    <property type="match status" value="2"/>
</dbReference>
<proteinExistence type="inferred from homology"/>
<dbReference type="Gene3D" id="6.10.280.130">
    <property type="match status" value="1"/>
</dbReference>
<dbReference type="NCBIfam" id="TIGR00782">
    <property type="entry name" value="ccoP"/>
    <property type="match status" value="1"/>
</dbReference>
<dbReference type="InterPro" id="IPR036909">
    <property type="entry name" value="Cyt_c-like_dom_sf"/>
</dbReference>
<dbReference type="PANTHER" id="PTHR33751:SF1">
    <property type="entry name" value="CBB3-TYPE CYTOCHROME C OXIDASE SUBUNIT FIXP"/>
    <property type="match status" value="1"/>
</dbReference>
<comment type="pathway">
    <text evidence="2 19">Energy metabolism; oxidative phosphorylation.</text>
</comment>
<dbReference type="PANTHER" id="PTHR33751">
    <property type="entry name" value="CBB3-TYPE CYTOCHROME C OXIDASE SUBUNIT FIXP"/>
    <property type="match status" value="1"/>
</dbReference>
<dbReference type="InterPro" id="IPR050597">
    <property type="entry name" value="Cytochrome_c_Oxidase_Subunit"/>
</dbReference>
<keyword evidence="12 19" id="KW-0375">Hydrogen ion transport</keyword>
<dbReference type="InterPro" id="IPR009056">
    <property type="entry name" value="Cyt_c-like_dom"/>
</dbReference>
<evidence type="ECO:0000256" key="19">
    <source>
        <dbReference type="PIRNR" id="PIRNR000006"/>
    </source>
</evidence>
<protein>
    <recommendedName>
        <fullName evidence="19">Cbb3-type cytochrome c oxidase subunit</fullName>
    </recommendedName>
</protein>
<dbReference type="PROSITE" id="PS51007">
    <property type="entry name" value="CYTC"/>
    <property type="match status" value="2"/>
</dbReference>
<evidence type="ECO:0000256" key="8">
    <source>
        <dbReference type="ARBA" id="ARBA00022660"/>
    </source>
</evidence>
<keyword evidence="11" id="KW-0677">Repeat</keyword>
<evidence type="ECO:0000256" key="4">
    <source>
        <dbReference type="ARBA" id="ARBA00022448"/>
    </source>
</evidence>
<dbReference type="InterPro" id="IPR032858">
    <property type="entry name" value="CcoP_N"/>
</dbReference>
<evidence type="ECO:0000256" key="15">
    <source>
        <dbReference type="ARBA" id="ARBA00023002"/>
    </source>
</evidence>
<name>A0ABT0BPW9_9SPHN</name>
<evidence type="ECO:0000256" key="6">
    <source>
        <dbReference type="ARBA" id="ARBA00022519"/>
    </source>
</evidence>
<evidence type="ECO:0000256" key="18">
    <source>
        <dbReference type="ARBA" id="ARBA00023136"/>
    </source>
</evidence>
<keyword evidence="23" id="KW-1185">Reference proteome</keyword>
<comment type="function">
    <text evidence="19">C-type cytochrome. Part of the cbb3-type cytochrome c oxidase complex.</text>
</comment>
<evidence type="ECO:0000256" key="14">
    <source>
        <dbReference type="ARBA" id="ARBA00022989"/>
    </source>
</evidence>
<evidence type="ECO:0000256" key="7">
    <source>
        <dbReference type="ARBA" id="ARBA00022617"/>
    </source>
</evidence>
<feature type="transmembrane region" description="Helical" evidence="20">
    <location>
        <begin position="32"/>
        <end position="54"/>
    </location>
</feature>
<dbReference type="Proteomes" id="UP001202281">
    <property type="component" value="Unassembled WGS sequence"/>
</dbReference>
<comment type="subunit">
    <text evidence="19">Component of the cbb3-type cytochrome c oxidase.</text>
</comment>
<keyword evidence="10 19" id="KW-0479">Metal-binding</keyword>
<feature type="domain" description="Cytochrome c" evidence="21">
    <location>
        <begin position="205"/>
        <end position="286"/>
    </location>
</feature>
<keyword evidence="5 19" id="KW-1003">Cell membrane</keyword>
<evidence type="ECO:0000256" key="20">
    <source>
        <dbReference type="SAM" id="Phobius"/>
    </source>
</evidence>
<evidence type="ECO:0000259" key="21">
    <source>
        <dbReference type="PROSITE" id="PS51007"/>
    </source>
</evidence>
<dbReference type="InterPro" id="IPR038414">
    <property type="entry name" value="CcoP_N_sf"/>
</dbReference>
<dbReference type="InterPro" id="IPR008168">
    <property type="entry name" value="Cyt_C_IC"/>
</dbReference>
<evidence type="ECO:0000256" key="9">
    <source>
        <dbReference type="ARBA" id="ARBA00022692"/>
    </source>
</evidence>
<accession>A0ABT0BPW9</accession>
<dbReference type="PRINTS" id="PR00605">
    <property type="entry name" value="CYTCHROMECIC"/>
</dbReference>
<evidence type="ECO:0000256" key="17">
    <source>
        <dbReference type="ARBA" id="ARBA00023065"/>
    </source>
</evidence>
<evidence type="ECO:0000256" key="5">
    <source>
        <dbReference type="ARBA" id="ARBA00022475"/>
    </source>
</evidence>
<evidence type="ECO:0000256" key="3">
    <source>
        <dbReference type="ARBA" id="ARBA00006113"/>
    </source>
</evidence>
<dbReference type="EMBL" id="JALHLG010000011">
    <property type="protein sequence ID" value="MCJ2187077.1"/>
    <property type="molecule type" value="Genomic_DNA"/>
</dbReference>
<evidence type="ECO:0000256" key="2">
    <source>
        <dbReference type="ARBA" id="ARBA00004673"/>
    </source>
</evidence>
<dbReference type="Pfam" id="PF00034">
    <property type="entry name" value="Cytochrom_C"/>
    <property type="match status" value="1"/>
</dbReference>
<dbReference type="Gene3D" id="1.10.760.10">
    <property type="entry name" value="Cytochrome c-like domain"/>
    <property type="match status" value="2"/>
</dbReference>
<keyword evidence="6 19" id="KW-0997">Cell inner membrane</keyword>
<comment type="caution">
    <text evidence="22">The sequence shown here is derived from an EMBL/GenBank/DDBJ whole genome shotgun (WGS) entry which is preliminary data.</text>
</comment>
<keyword evidence="15 19" id="KW-0560">Oxidoreductase</keyword>
<dbReference type="Pfam" id="PF13442">
    <property type="entry name" value="Cytochrome_CBB3"/>
    <property type="match status" value="1"/>
</dbReference>
<evidence type="ECO:0000256" key="13">
    <source>
        <dbReference type="ARBA" id="ARBA00022982"/>
    </source>
</evidence>
<dbReference type="InterPro" id="IPR004678">
    <property type="entry name" value="Cyt_c_oxidase_cbb3_su3"/>
</dbReference>
<keyword evidence="17 19" id="KW-0406">Ion transport</keyword>
<evidence type="ECO:0000256" key="1">
    <source>
        <dbReference type="ARBA" id="ARBA00004533"/>
    </source>
</evidence>
<keyword evidence="18 19" id="KW-0472">Membrane</keyword>